<organism evidence="2 3">
    <name type="scientific">Rattus norvegicus</name>
    <name type="common">Rat</name>
    <dbReference type="NCBI Taxonomy" id="10116"/>
    <lineage>
        <taxon>Eukaryota</taxon>
        <taxon>Metazoa</taxon>
        <taxon>Chordata</taxon>
        <taxon>Craniata</taxon>
        <taxon>Vertebrata</taxon>
        <taxon>Euteleostomi</taxon>
        <taxon>Mammalia</taxon>
        <taxon>Eutheria</taxon>
        <taxon>Euarchontoglires</taxon>
        <taxon>Glires</taxon>
        <taxon>Rodentia</taxon>
        <taxon>Myomorpha</taxon>
        <taxon>Muroidea</taxon>
        <taxon>Muridae</taxon>
        <taxon>Murinae</taxon>
        <taxon>Rattus</taxon>
    </lineage>
</organism>
<gene>
    <name evidence="2" type="ORF">rCG_55175</name>
</gene>
<dbReference type="EMBL" id="CH473978">
    <property type="protein sequence ID" value="EDM10528.1"/>
    <property type="molecule type" value="Genomic_DNA"/>
</dbReference>
<sequence>MGIRRQKAHLGLGDRQGQTGSIQGRVGQE</sequence>
<proteinExistence type="predicted"/>
<feature type="region of interest" description="Disordered" evidence="1">
    <location>
        <begin position="1"/>
        <end position="29"/>
    </location>
</feature>
<protein>
    <submittedName>
        <fullName evidence="2">RCG55175</fullName>
    </submittedName>
</protein>
<evidence type="ECO:0000313" key="2">
    <source>
        <dbReference type="EMBL" id="EDM10528.1"/>
    </source>
</evidence>
<name>A6J7X9_RAT</name>
<reference evidence="2 3" key="1">
    <citation type="submission" date="2005-09" db="EMBL/GenBank/DDBJ databases">
        <authorList>
            <person name="Mural R.J."/>
            <person name="Li P.W."/>
            <person name="Adams M.D."/>
            <person name="Amanatides P.G."/>
            <person name="Baden-Tillson H."/>
            <person name="Barnstead M."/>
            <person name="Chin S.H."/>
            <person name="Dew I."/>
            <person name="Evans C.A."/>
            <person name="Ferriera S."/>
            <person name="Flanigan M."/>
            <person name="Fosler C."/>
            <person name="Glodek A."/>
            <person name="Gu Z."/>
            <person name="Holt R.A."/>
            <person name="Jennings D."/>
            <person name="Kraft C.L."/>
            <person name="Lu F."/>
            <person name="Nguyen T."/>
            <person name="Nusskern D.R."/>
            <person name="Pfannkoch C.M."/>
            <person name="Sitter C."/>
            <person name="Sutton G.G."/>
            <person name="Venter J.C."/>
            <person name="Wang Z."/>
            <person name="Woodage T."/>
            <person name="Zheng X.H."/>
            <person name="Zhong F."/>
        </authorList>
    </citation>
    <scope>NUCLEOTIDE SEQUENCE [LARGE SCALE GENOMIC DNA]</scope>
    <source>
        <strain>BN</strain>
        <strain evidence="3">Sprague-Dawley</strain>
    </source>
</reference>
<accession>A6J7X9</accession>
<evidence type="ECO:0000313" key="3">
    <source>
        <dbReference type="Proteomes" id="UP000234681"/>
    </source>
</evidence>
<dbReference type="Proteomes" id="UP000234681">
    <property type="component" value="Chromosome 5"/>
</dbReference>
<evidence type="ECO:0000256" key="1">
    <source>
        <dbReference type="SAM" id="MobiDB-lite"/>
    </source>
</evidence>
<dbReference type="AlphaFoldDB" id="A6J7X9"/>